<dbReference type="Pfam" id="PF00571">
    <property type="entry name" value="CBS"/>
    <property type="match status" value="2"/>
</dbReference>
<evidence type="ECO:0000256" key="6">
    <source>
        <dbReference type="ARBA" id="ARBA00023122"/>
    </source>
</evidence>
<dbReference type="EMBL" id="CAJFCI010000017">
    <property type="protein sequence ID" value="CAD5106255.1"/>
    <property type="molecule type" value="Genomic_DNA"/>
</dbReference>
<dbReference type="Pfam" id="PF03471">
    <property type="entry name" value="CorC_HlyC"/>
    <property type="match status" value="1"/>
</dbReference>
<evidence type="ECO:0000259" key="12">
    <source>
        <dbReference type="PROSITE" id="PS51846"/>
    </source>
</evidence>
<dbReference type="Gene3D" id="3.30.465.10">
    <property type="match status" value="1"/>
</dbReference>
<evidence type="ECO:0000256" key="8">
    <source>
        <dbReference type="PROSITE-ProRule" id="PRU00703"/>
    </source>
</evidence>
<dbReference type="InterPro" id="IPR051676">
    <property type="entry name" value="UPF0053_domain"/>
</dbReference>
<comment type="caution">
    <text evidence="13">The sequence shown here is derived from an EMBL/GenBank/DDBJ whole genome shotgun (WGS) entry which is preliminary data.</text>
</comment>
<dbReference type="Proteomes" id="UP000583387">
    <property type="component" value="Unassembled WGS sequence"/>
</dbReference>
<dbReference type="RefSeq" id="WP_187669625.1">
    <property type="nucleotide sequence ID" value="NZ_CAJFCI010000017.1"/>
</dbReference>
<keyword evidence="5 9" id="KW-1133">Transmembrane helix</keyword>
<sequence>MDPSSSSPDLVTYFADFGLVLFAFFLVLLNGFFVAAEFAIVRLRATKVDALAEAHGWRGHILRTVHNQMDAYLSACQLGITLASLGLGWVGEPAFAELLTPLLGAIGIESPKLVHGIAFFTAFSIISYLHIVVGELAPKSWAIRKPELLSLWTAAPLYLFYWLMYPAIFVLNASANAILRIAGQGEPGTHHEHHYSREELKLILHSSRARDPSDQDMRVLASAVELGELEVVDWANSREDLVYIERDMPLHDIFSIFRRHKYSRYPVYDEAAGEFIGLLHIKDLLLQLSLLEMLPNALKLDELIHPIEHISRNMPLSDLLEQFRQGGSHFALVEEADGKVIGYLTMEDVLEVLVGDIQDEHRKTERGVLAYQPGKLLVRGDTPLFKLERLLGLDLDHIEAETLAGLVYETLKRVPEEEEVIEVEGLRIIVKKMKGPKIILAKVLKLD</sequence>
<keyword evidence="3 9" id="KW-0812">Transmembrane</keyword>
<dbReference type="InterPro" id="IPR005170">
    <property type="entry name" value="Transptr-assoc_dom"/>
</dbReference>
<dbReference type="GO" id="GO:0005886">
    <property type="term" value="C:plasma membrane"/>
    <property type="evidence" value="ECO:0007669"/>
    <property type="project" value="UniProtKB-SubCell"/>
</dbReference>
<reference evidence="13 14" key="1">
    <citation type="submission" date="2020-08" db="EMBL/GenBank/DDBJ databases">
        <authorList>
            <person name="Criscuolo A."/>
        </authorList>
    </citation>
    <scope>NUCLEOTIDE SEQUENCE [LARGE SCALE GENOMIC DNA]</scope>
    <source>
        <strain evidence="13">CIP111764</strain>
    </source>
</reference>
<dbReference type="GO" id="GO:0050660">
    <property type="term" value="F:flavin adenine dinucleotide binding"/>
    <property type="evidence" value="ECO:0007669"/>
    <property type="project" value="InterPro"/>
</dbReference>
<dbReference type="InterPro" id="IPR046342">
    <property type="entry name" value="CBS_dom_sf"/>
</dbReference>
<evidence type="ECO:0000256" key="7">
    <source>
        <dbReference type="ARBA" id="ARBA00023136"/>
    </source>
</evidence>
<dbReference type="InterPro" id="IPR016169">
    <property type="entry name" value="FAD-bd_PCMH_sub2"/>
</dbReference>
<comment type="subcellular location">
    <subcellularLocation>
        <location evidence="1">Cell membrane</location>
        <topology evidence="1">Multi-pass membrane protein</topology>
    </subcellularLocation>
</comment>
<feature type="domain" description="CNNM transmembrane" evidence="12">
    <location>
        <begin position="12"/>
        <end position="217"/>
    </location>
</feature>
<keyword evidence="6 8" id="KW-0129">CBS domain</keyword>
<feature type="transmembrane region" description="Helical" evidence="10">
    <location>
        <begin position="20"/>
        <end position="41"/>
    </location>
</feature>
<gene>
    <name evidence="13" type="ORF">PSEWESI4_00515</name>
</gene>
<evidence type="ECO:0000256" key="3">
    <source>
        <dbReference type="ARBA" id="ARBA00022692"/>
    </source>
</evidence>
<protein>
    <recommendedName>
        <fullName evidence="15">HlyC/CorC family transporter</fullName>
    </recommendedName>
</protein>
<dbReference type="PROSITE" id="PS51846">
    <property type="entry name" value="CNNM"/>
    <property type="match status" value="1"/>
</dbReference>
<evidence type="ECO:0008006" key="15">
    <source>
        <dbReference type="Google" id="ProtNLM"/>
    </source>
</evidence>
<keyword evidence="7 9" id="KW-0472">Membrane</keyword>
<proteinExistence type="predicted"/>
<dbReference type="SUPFAM" id="SSF56176">
    <property type="entry name" value="FAD-binding/transporter-associated domain-like"/>
    <property type="match status" value="1"/>
</dbReference>
<dbReference type="SUPFAM" id="SSF54631">
    <property type="entry name" value="CBS-domain pair"/>
    <property type="match status" value="1"/>
</dbReference>
<keyword evidence="14" id="KW-1185">Reference proteome</keyword>
<dbReference type="PANTHER" id="PTHR43099">
    <property type="entry name" value="UPF0053 PROTEIN YRKA"/>
    <property type="match status" value="1"/>
</dbReference>
<dbReference type="Pfam" id="PF01595">
    <property type="entry name" value="CNNM"/>
    <property type="match status" value="1"/>
</dbReference>
<feature type="transmembrane region" description="Helical" evidence="10">
    <location>
        <begin position="117"/>
        <end position="137"/>
    </location>
</feature>
<evidence type="ECO:0000313" key="14">
    <source>
        <dbReference type="Proteomes" id="UP000583387"/>
    </source>
</evidence>
<keyword evidence="4" id="KW-0677">Repeat</keyword>
<dbReference type="SMART" id="SM00116">
    <property type="entry name" value="CBS"/>
    <property type="match status" value="2"/>
</dbReference>
<dbReference type="CDD" id="cd04590">
    <property type="entry name" value="CBS_pair_CorC_HlyC_assoc"/>
    <property type="match status" value="1"/>
</dbReference>
<dbReference type="InterPro" id="IPR044751">
    <property type="entry name" value="Ion_transp-like_CBS"/>
</dbReference>
<keyword evidence="2" id="KW-1003">Cell membrane</keyword>
<dbReference type="InterPro" id="IPR002550">
    <property type="entry name" value="CNNM"/>
</dbReference>
<dbReference type="PANTHER" id="PTHR43099:SF5">
    <property type="entry name" value="HLYC_CORC FAMILY TRANSPORTER"/>
    <property type="match status" value="1"/>
</dbReference>
<dbReference type="InterPro" id="IPR000644">
    <property type="entry name" value="CBS_dom"/>
</dbReference>
<evidence type="ECO:0000313" key="13">
    <source>
        <dbReference type="EMBL" id="CAD5106255.1"/>
    </source>
</evidence>
<dbReference type="SMART" id="SM01091">
    <property type="entry name" value="CorC_HlyC"/>
    <property type="match status" value="1"/>
</dbReference>
<dbReference type="InterPro" id="IPR036318">
    <property type="entry name" value="FAD-bd_PCMH-like_sf"/>
</dbReference>
<feature type="transmembrane region" description="Helical" evidence="10">
    <location>
        <begin position="71"/>
        <end position="91"/>
    </location>
</feature>
<dbReference type="PROSITE" id="PS51371">
    <property type="entry name" value="CBS"/>
    <property type="match status" value="2"/>
</dbReference>
<evidence type="ECO:0000256" key="2">
    <source>
        <dbReference type="ARBA" id="ARBA00022475"/>
    </source>
</evidence>
<evidence type="ECO:0000256" key="10">
    <source>
        <dbReference type="SAM" id="Phobius"/>
    </source>
</evidence>
<feature type="transmembrane region" description="Helical" evidence="10">
    <location>
        <begin position="149"/>
        <end position="171"/>
    </location>
</feature>
<evidence type="ECO:0000256" key="1">
    <source>
        <dbReference type="ARBA" id="ARBA00004651"/>
    </source>
</evidence>
<dbReference type="Gene3D" id="3.10.580.10">
    <property type="entry name" value="CBS-domain"/>
    <property type="match status" value="1"/>
</dbReference>
<organism evidence="13 14">
    <name type="scientific">Zestomonas carbonaria</name>
    <dbReference type="NCBI Taxonomy" id="2762745"/>
    <lineage>
        <taxon>Bacteria</taxon>
        <taxon>Pseudomonadati</taxon>
        <taxon>Pseudomonadota</taxon>
        <taxon>Gammaproteobacteria</taxon>
        <taxon>Pseudomonadales</taxon>
        <taxon>Pseudomonadaceae</taxon>
        <taxon>Zestomonas</taxon>
    </lineage>
</organism>
<dbReference type="AlphaFoldDB" id="A0A7U7I7I9"/>
<evidence type="ECO:0000256" key="4">
    <source>
        <dbReference type="ARBA" id="ARBA00022737"/>
    </source>
</evidence>
<evidence type="ECO:0000256" key="9">
    <source>
        <dbReference type="PROSITE-ProRule" id="PRU01193"/>
    </source>
</evidence>
<feature type="domain" description="CBS" evidence="11">
    <location>
        <begin position="303"/>
        <end position="360"/>
    </location>
</feature>
<evidence type="ECO:0000256" key="5">
    <source>
        <dbReference type="ARBA" id="ARBA00022989"/>
    </source>
</evidence>
<feature type="domain" description="CBS" evidence="11">
    <location>
        <begin position="236"/>
        <end position="298"/>
    </location>
</feature>
<evidence type="ECO:0000259" key="11">
    <source>
        <dbReference type="PROSITE" id="PS51371"/>
    </source>
</evidence>
<name>A0A7U7I7I9_9GAMM</name>
<accession>A0A7U7I7I9</accession>